<dbReference type="FunFam" id="1.25.40.10:FF:000158">
    <property type="entry name" value="pentatricopeptide repeat-containing protein At2g33680"/>
    <property type="match status" value="1"/>
</dbReference>
<dbReference type="InterPro" id="IPR002885">
    <property type="entry name" value="PPR_rpt"/>
</dbReference>
<dbReference type="PROSITE" id="PS51375">
    <property type="entry name" value="PPR"/>
    <property type="match status" value="2"/>
</dbReference>
<evidence type="ECO:0000256" key="1">
    <source>
        <dbReference type="ARBA" id="ARBA00022737"/>
    </source>
</evidence>
<protein>
    <submittedName>
        <fullName evidence="3">Uncharacterized protein</fullName>
    </submittedName>
</protein>
<dbReference type="EMBL" id="PNBA02000002">
    <property type="protein sequence ID" value="KAG6434217.1"/>
    <property type="molecule type" value="Genomic_DNA"/>
</dbReference>
<evidence type="ECO:0000313" key="4">
    <source>
        <dbReference type="Proteomes" id="UP000298416"/>
    </source>
</evidence>
<dbReference type="AlphaFoldDB" id="A0A8X9A9P2"/>
<evidence type="ECO:0000256" key="2">
    <source>
        <dbReference type="PROSITE-ProRule" id="PRU00708"/>
    </source>
</evidence>
<reference evidence="3" key="2">
    <citation type="submission" date="2020-08" db="EMBL/GenBank/DDBJ databases">
        <title>Plant Genome Project.</title>
        <authorList>
            <person name="Zhang R.-G."/>
        </authorList>
    </citation>
    <scope>NUCLEOTIDE SEQUENCE</scope>
    <source>
        <strain evidence="3">Huo1</strain>
        <tissue evidence="3">Leaf</tissue>
    </source>
</reference>
<evidence type="ECO:0000313" key="3">
    <source>
        <dbReference type="EMBL" id="KAG6434217.1"/>
    </source>
</evidence>
<name>A0A8X9A9P2_SALSN</name>
<dbReference type="GO" id="GO:0003723">
    <property type="term" value="F:RNA binding"/>
    <property type="evidence" value="ECO:0007669"/>
    <property type="project" value="InterPro"/>
</dbReference>
<organism evidence="3">
    <name type="scientific">Salvia splendens</name>
    <name type="common">Scarlet sage</name>
    <dbReference type="NCBI Taxonomy" id="180675"/>
    <lineage>
        <taxon>Eukaryota</taxon>
        <taxon>Viridiplantae</taxon>
        <taxon>Streptophyta</taxon>
        <taxon>Embryophyta</taxon>
        <taxon>Tracheophyta</taxon>
        <taxon>Spermatophyta</taxon>
        <taxon>Magnoliopsida</taxon>
        <taxon>eudicotyledons</taxon>
        <taxon>Gunneridae</taxon>
        <taxon>Pentapetalae</taxon>
        <taxon>asterids</taxon>
        <taxon>lamiids</taxon>
        <taxon>Lamiales</taxon>
        <taxon>Lamiaceae</taxon>
        <taxon>Nepetoideae</taxon>
        <taxon>Mentheae</taxon>
        <taxon>Salviinae</taxon>
        <taxon>Salvia</taxon>
        <taxon>Salvia subgen. Calosphace</taxon>
        <taxon>core Calosphace</taxon>
    </lineage>
</organism>
<keyword evidence="1" id="KW-0677">Repeat</keyword>
<keyword evidence="4" id="KW-1185">Reference proteome</keyword>
<dbReference type="Pfam" id="PF01535">
    <property type="entry name" value="PPR"/>
    <property type="match status" value="1"/>
</dbReference>
<feature type="repeat" description="PPR" evidence="2">
    <location>
        <begin position="101"/>
        <end position="135"/>
    </location>
</feature>
<dbReference type="NCBIfam" id="TIGR00756">
    <property type="entry name" value="PPR"/>
    <property type="match status" value="3"/>
</dbReference>
<dbReference type="GO" id="GO:0099402">
    <property type="term" value="P:plant organ development"/>
    <property type="evidence" value="ECO:0007669"/>
    <property type="project" value="UniProtKB-ARBA"/>
</dbReference>
<proteinExistence type="predicted"/>
<dbReference type="Gene3D" id="1.25.40.10">
    <property type="entry name" value="Tetratricopeptide repeat domain"/>
    <property type="match status" value="2"/>
</dbReference>
<dbReference type="Proteomes" id="UP000298416">
    <property type="component" value="Unassembled WGS sequence"/>
</dbReference>
<dbReference type="PANTHER" id="PTHR47926">
    <property type="entry name" value="PENTATRICOPEPTIDE REPEAT-CONTAINING PROTEIN"/>
    <property type="match status" value="1"/>
</dbReference>
<dbReference type="InterPro" id="IPR046960">
    <property type="entry name" value="PPR_At4g14850-like_plant"/>
</dbReference>
<dbReference type="GO" id="GO:0009451">
    <property type="term" value="P:RNA modification"/>
    <property type="evidence" value="ECO:0007669"/>
    <property type="project" value="InterPro"/>
</dbReference>
<dbReference type="PANTHER" id="PTHR47926:SF357">
    <property type="entry name" value="PENTATRICOPEPTIDE REPEAT-CONTAINING PROTEIN"/>
    <property type="match status" value="1"/>
</dbReference>
<accession>A0A8X9A9P2</accession>
<feature type="repeat" description="PPR" evidence="2">
    <location>
        <begin position="202"/>
        <end position="236"/>
    </location>
</feature>
<gene>
    <name evidence="3" type="ORF">SASPL_105840</name>
</gene>
<reference evidence="3" key="1">
    <citation type="submission" date="2018-01" db="EMBL/GenBank/DDBJ databases">
        <authorList>
            <person name="Mao J.F."/>
        </authorList>
    </citation>
    <scope>NUCLEOTIDE SEQUENCE</scope>
    <source>
        <strain evidence="3">Huo1</strain>
        <tissue evidence="3">Leaf</tissue>
    </source>
</reference>
<comment type="caution">
    <text evidence="3">The sequence shown here is derived from an EMBL/GenBank/DDBJ whole genome shotgun (WGS) entry which is preliminary data.</text>
</comment>
<dbReference type="Pfam" id="PF13041">
    <property type="entry name" value="PPR_2"/>
    <property type="match status" value="2"/>
</dbReference>
<dbReference type="InterPro" id="IPR011990">
    <property type="entry name" value="TPR-like_helical_dom_sf"/>
</dbReference>
<sequence length="400" mass="44826">MHLFDIKPNEYTLATVIHSSAALKDLRLGKQIQSYAVKAGLCSNVFPGSAILDLYVKLGSFDAILRAFEDINHPNVFSYASLIRGYTKEGRLDEAGDVFRNVVCWNTMISGCSQSGRNEEAVNLLNEMFREGVTPIQSSYHCAIIAAANIGSLGLGRSIHASAVKHLGQLGLFFANSLISLYAKCGEMEDSLLAFRKTRERNVVSWNALICGYAQNGEGKAAVDVYDRMKLMGLEPNSVTLRGLLLACNHAGLVDEGCEYFYQARRDNPRLMRAEHYACLMDLLSRGGRFEEAERFLGELPFEPGIGFWKALLGGCRVHSNWELGEVAARLEEVSEIRRRMREKGLSRIAGSSWIEVRSEVHVFVTSDKRHREKAEIYEALRLLIHHVMENQDTLVLTRF</sequence>